<evidence type="ECO:0000256" key="1">
    <source>
        <dbReference type="ARBA" id="ARBA00022722"/>
    </source>
</evidence>
<accession>A0A2M6WMY6</accession>
<feature type="domain" description="DNA mismatch repair MutH/Type II restriction enzyme Sau3AI" evidence="4">
    <location>
        <begin position="51"/>
        <end position="148"/>
    </location>
</feature>
<evidence type="ECO:0000256" key="2">
    <source>
        <dbReference type="ARBA" id="ARBA00022759"/>
    </source>
</evidence>
<dbReference type="InterPro" id="IPR037057">
    <property type="entry name" value="DNA_rep_MutH/T2_RE_sf"/>
</dbReference>
<dbReference type="InterPro" id="IPR011335">
    <property type="entry name" value="Restrct_endonuc-II-like"/>
</dbReference>
<dbReference type="SUPFAM" id="SSF52980">
    <property type="entry name" value="Restriction endonuclease-like"/>
    <property type="match status" value="1"/>
</dbReference>
<keyword evidence="3" id="KW-0378">Hydrolase</keyword>
<dbReference type="Proteomes" id="UP000229335">
    <property type="component" value="Unassembled WGS sequence"/>
</dbReference>
<dbReference type="GO" id="GO:0004519">
    <property type="term" value="F:endonuclease activity"/>
    <property type="evidence" value="ECO:0007669"/>
    <property type="project" value="UniProtKB-KW"/>
</dbReference>
<keyword evidence="1" id="KW-0540">Nuclease</keyword>
<comment type="caution">
    <text evidence="5">The sequence shown here is derived from an EMBL/GenBank/DDBJ whole genome shotgun (WGS) entry which is preliminary data.</text>
</comment>
<name>A0A2M6WMY6_9BACT</name>
<dbReference type="GO" id="GO:0016787">
    <property type="term" value="F:hydrolase activity"/>
    <property type="evidence" value="ECO:0007669"/>
    <property type="project" value="UniProtKB-KW"/>
</dbReference>
<evidence type="ECO:0000313" key="5">
    <source>
        <dbReference type="EMBL" id="PIT94155.1"/>
    </source>
</evidence>
<dbReference type="GO" id="GO:0003677">
    <property type="term" value="F:DNA binding"/>
    <property type="evidence" value="ECO:0007669"/>
    <property type="project" value="InterPro"/>
</dbReference>
<evidence type="ECO:0000313" key="6">
    <source>
        <dbReference type="Proteomes" id="UP000229335"/>
    </source>
</evidence>
<dbReference type="Pfam" id="PF02976">
    <property type="entry name" value="MutH"/>
    <property type="match status" value="1"/>
</dbReference>
<proteinExistence type="predicted"/>
<reference evidence="6" key="1">
    <citation type="submission" date="2017-09" db="EMBL/GenBank/DDBJ databases">
        <title>Depth-based differentiation of microbial function through sediment-hosted aquifers and enrichment of novel symbionts in the deep terrestrial subsurface.</title>
        <authorList>
            <person name="Probst A.J."/>
            <person name="Ladd B."/>
            <person name="Jarett J.K."/>
            <person name="Geller-Mcgrath D.E."/>
            <person name="Sieber C.M.K."/>
            <person name="Emerson J.B."/>
            <person name="Anantharaman K."/>
            <person name="Thomas B.C."/>
            <person name="Malmstrom R."/>
            <person name="Stieglmeier M."/>
            <person name="Klingl A."/>
            <person name="Woyke T."/>
            <person name="Ryan C.M."/>
            <person name="Banfield J.F."/>
        </authorList>
    </citation>
    <scope>NUCLEOTIDE SEQUENCE [LARGE SCALE GENOMIC DNA]</scope>
</reference>
<dbReference type="EMBL" id="PFAS01000006">
    <property type="protein sequence ID" value="PIT94155.1"/>
    <property type="molecule type" value="Genomic_DNA"/>
</dbReference>
<sequence>MKIVTRTTAINNLKKHIGQDLRKFALQHGITTYETGKQNKGWKGLVLERLAGLENNVSKAPNGLSYELKSVSFHEIKNELTPKETMAITMINPEELKKHSFFESHCWAKLKSIVFCAVMWHGQNSENAELLKVASLDFAEDDELIKEIKADYDFIREKLIKKGFSALTGKDGKWIQARTKGTGGINPKTGKRRPITRAFYARTSLVKKIFEIAS</sequence>
<organism evidence="5 6">
    <name type="scientific">Candidatus Falkowbacteria bacterium CG10_big_fil_rev_8_21_14_0_10_43_11</name>
    <dbReference type="NCBI Taxonomy" id="1974568"/>
    <lineage>
        <taxon>Bacteria</taxon>
        <taxon>Candidatus Falkowiibacteriota</taxon>
    </lineage>
</organism>
<dbReference type="Gene3D" id="3.40.600.10">
    <property type="entry name" value="DNA mismatch repair MutH/Restriction endonuclease, type II"/>
    <property type="match status" value="1"/>
</dbReference>
<dbReference type="InterPro" id="IPR011337">
    <property type="entry name" value="DNA_rep_MutH/RE_typeII_Sau3AI"/>
</dbReference>
<evidence type="ECO:0000256" key="3">
    <source>
        <dbReference type="ARBA" id="ARBA00022801"/>
    </source>
</evidence>
<gene>
    <name evidence="5" type="ORF">COU00_00560</name>
</gene>
<dbReference type="SMART" id="SM00927">
    <property type="entry name" value="MutH"/>
    <property type="match status" value="1"/>
</dbReference>
<evidence type="ECO:0000259" key="4">
    <source>
        <dbReference type="SMART" id="SM00927"/>
    </source>
</evidence>
<dbReference type="AlphaFoldDB" id="A0A2M6WMY6"/>
<keyword evidence="2" id="KW-0255">Endonuclease</keyword>
<protein>
    <recommendedName>
        <fullName evidence="4">DNA mismatch repair MutH/Type II restriction enzyme Sau3AI domain-containing protein</fullName>
    </recommendedName>
</protein>